<protein>
    <recommendedName>
        <fullName evidence="7">CAP-Gly domain-containing protein</fullName>
    </recommendedName>
</protein>
<feature type="region of interest" description="Disordered" evidence="2">
    <location>
        <begin position="362"/>
        <end position="390"/>
    </location>
</feature>
<feature type="compositionally biased region" description="Polar residues" evidence="2">
    <location>
        <begin position="367"/>
        <end position="377"/>
    </location>
</feature>
<dbReference type="GO" id="GO:0003676">
    <property type="term" value="F:nucleic acid binding"/>
    <property type="evidence" value="ECO:0007669"/>
    <property type="project" value="InterPro"/>
</dbReference>
<evidence type="ECO:0000259" key="3">
    <source>
        <dbReference type="PROSITE" id="PS50158"/>
    </source>
</evidence>
<dbReference type="GeneID" id="89925117"/>
<dbReference type="InterPro" id="IPR001878">
    <property type="entry name" value="Znf_CCHC"/>
</dbReference>
<dbReference type="PANTHER" id="PTHR18916">
    <property type="entry name" value="DYNACTIN 1-RELATED MICROTUBULE-BINDING"/>
    <property type="match status" value="1"/>
</dbReference>
<dbReference type="InterPro" id="IPR036859">
    <property type="entry name" value="CAP-Gly_dom_sf"/>
</dbReference>
<dbReference type="Gene3D" id="2.30.30.190">
    <property type="entry name" value="CAP Gly-rich-like domain"/>
    <property type="match status" value="1"/>
</dbReference>
<dbReference type="GO" id="GO:0008270">
    <property type="term" value="F:zinc ion binding"/>
    <property type="evidence" value="ECO:0007669"/>
    <property type="project" value="UniProtKB-KW"/>
</dbReference>
<evidence type="ECO:0000256" key="2">
    <source>
        <dbReference type="SAM" id="MobiDB-lite"/>
    </source>
</evidence>
<sequence>MSSQTPRQRPGLARHTYSTNGSSPANNNFGSSTSVNRKASYQALTGQPSPDPRTPAAKMGGDLEVGDAVNVPGEMYGVVKFVGSVRGKNGLFVGVELDEGFAGKGKNSGDVDGVQYFDTFIPGAGIFLPIHRAAKRYTPAVSENGYGANASPNTPTYSTVNGKRNHGTPPTPSIPAHKFSQTVGPGVRPSSPNFKPKSRPSLPRPESPFRKQAPALAPTPARNLSQSTRGTRPGLTPSKTPNFRASSNTRTTSTNSVASHTPRPYSRTGSRLGHRGGLHESVMEEDLTPTAITTNSRTTSQGSVPSFSQPLRSPSRLGSAGGSQEQELQRLRMQLQERDRRLEEQAASLAEMETSVKELSALLPADGQSSPGKTNFTADDDEEDGQGQSATQLRQMLREKNEKISMLTAEFDAHRADFRSTLDSLEMASTETERVYEEQKRDLLAQLDALQEIKEHQEDFEGVAAQLKQLEDLVAELEEGLEESRRGEAEARGEVEFLRGEVERGRSELKRERDKAAGSAGGGVSSRELEAKEDEIRGLKAIIHRLSEGSHGAAAAVNGAGTEELSAALEESQREKEALEQEIEALRRDVAARNGNGHARNESDRTATASPEKDRAGFSRTRSDTIKAAAKLPDRSRPSPANGADAASTTFCEMCASSSHDTLDCTQFQNGSASNVKGAVEEPYSPGKENEHANLNGAGGKGVGQDEEKWCALCEKDGHLAFDCPEEQY</sequence>
<dbReference type="Gene3D" id="4.10.60.10">
    <property type="entry name" value="Zinc finger, CCHC-type"/>
    <property type="match status" value="1"/>
</dbReference>
<evidence type="ECO:0000313" key="6">
    <source>
        <dbReference type="Proteomes" id="UP001337655"/>
    </source>
</evidence>
<dbReference type="SMART" id="SM01052">
    <property type="entry name" value="CAP_GLY"/>
    <property type="match status" value="1"/>
</dbReference>
<keyword evidence="1" id="KW-0479">Metal-binding</keyword>
<feature type="compositionally biased region" description="Basic and acidic residues" evidence="2">
    <location>
        <begin position="571"/>
        <end position="591"/>
    </location>
</feature>
<feature type="compositionally biased region" description="Basic and acidic residues" evidence="2">
    <location>
        <begin position="599"/>
        <end position="625"/>
    </location>
</feature>
<feature type="domain" description="CCHC-type" evidence="3">
    <location>
        <begin position="711"/>
        <end position="726"/>
    </location>
</feature>
<gene>
    <name evidence="5" type="ORF">LTR77_003771</name>
</gene>
<feature type="compositionally biased region" description="Polar residues" evidence="2">
    <location>
        <begin position="290"/>
        <end position="312"/>
    </location>
</feature>
<dbReference type="SUPFAM" id="SSF74924">
    <property type="entry name" value="Cap-Gly domain"/>
    <property type="match status" value="1"/>
</dbReference>
<dbReference type="Pfam" id="PF01302">
    <property type="entry name" value="CAP_GLY"/>
    <property type="match status" value="1"/>
</dbReference>
<evidence type="ECO:0000259" key="4">
    <source>
        <dbReference type="PROSITE" id="PS50245"/>
    </source>
</evidence>
<feature type="compositionally biased region" description="Low complexity" evidence="2">
    <location>
        <begin position="244"/>
        <end position="259"/>
    </location>
</feature>
<dbReference type="Proteomes" id="UP001337655">
    <property type="component" value="Unassembled WGS sequence"/>
</dbReference>
<proteinExistence type="predicted"/>
<dbReference type="PROSITE" id="PS50158">
    <property type="entry name" value="ZF_CCHC"/>
    <property type="match status" value="1"/>
</dbReference>
<evidence type="ECO:0000256" key="1">
    <source>
        <dbReference type="PROSITE-ProRule" id="PRU00047"/>
    </source>
</evidence>
<evidence type="ECO:0008006" key="7">
    <source>
        <dbReference type="Google" id="ProtNLM"/>
    </source>
</evidence>
<dbReference type="AlphaFoldDB" id="A0AAV9PEK5"/>
<dbReference type="PROSITE" id="PS50245">
    <property type="entry name" value="CAP_GLY_2"/>
    <property type="match status" value="1"/>
</dbReference>
<name>A0AAV9PEK5_9PEZI</name>
<reference evidence="5 6" key="1">
    <citation type="submission" date="2023-08" db="EMBL/GenBank/DDBJ databases">
        <title>Black Yeasts Isolated from many extreme environments.</title>
        <authorList>
            <person name="Coleine C."/>
            <person name="Stajich J.E."/>
            <person name="Selbmann L."/>
        </authorList>
    </citation>
    <scope>NUCLEOTIDE SEQUENCE [LARGE SCALE GENOMIC DNA]</scope>
    <source>
        <strain evidence="5 6">CCFEE 5935</strain>
    </source>
</reference>
<dbReference type="EMBL" id="JAVRRT010000005">
    <property type="protein sequence ID" value="KAK5172133.1"/>
    <property type="molecule type" value="Genomic_DNA"/>
</dbReference>
<feature type="region of interest" description="Disordered" evidence="2">
    <location>
        <begin position="503"/>
        <end position="531"/>
    </location>
</feature>
<feature type="region of interest" description="Disordered" evidence="2">
    <location>
        <begin position="1"/>
        <end position="60"/>
    </location>
</feature>
<feature type="region of interest" description="Disordered" evidence="2">
    <location>
        <begin position="564"/>
        <end position="646"/>
    </location>
</feature>
<comment type="caution">
    <text evidence="5">The sequence shown here is derived from an EMBL/GenBank/DDBJ whole genome shotgun (WGS) entry which is preliminary data.</text>
</comment>
<feature type="region of interest" description="Disordered" evidence="2">
    <location>
        <begin position="143"/>
        <end position="328"/>
    </location>
</feature>
<evidence type="ECO:0000313" key="5">
    <source>
        <dbReference type="EMBL" id="KAK5172133.1"/>
    </source>
</evidence>
<dbReference type="RefSeq" id="XP_064660977.1">
    <property type="nucleotide sequence ID" value="XM_064801026.1"/>
</dbReference>
<feature type="compositionally biased region" description="Basic and acidic residues" evidence="2">
    <location>
        <begin position="503"/>
        <end position="516"/>
    </location>
</feature>
<feature type="compositionally biased region" description="Polar residues" evidence="2">
    <location>
        <begin position="150"/>
        <end position="162"/>
    </location>
</feature>
<accession>A0AAV9PEK5</accession>
<feature type="region of interest" description="Disordered" evidence="2">
    <location>
        <begin position="676"/>
        <end position="704"/>
    </location>
</feature>
<keyword evidence="1" id="KW-0862">Zinc</keyword>
<feature type="compositionally biased region" description="Polar residues" evidence="2">
    <location>
        <begin position="16"/>
        <end position="48"/>
    </location>
</feature>
<keyword evidence="1" id="KW-0863">Zinc-finger</keyword>
<feature type="domain" description="CAP-Gly" evidence="4">
    <location>
        <begin position="83"/>
        <end position="129"/>
    </location>
</feature>
<keyword evidence="6" id="KW-1185">Reference proteome</keyword>
<organism evidence="5 6">
    <name type="scientific">Saxophila tyrrhenica</name>
    <dbReference type="NCBI Taxonomy" id="1690608"/>
    <lineage>
        <taxon>Eukaryota</taxon>
        <taxon>Fungi</taxon>
        <taxon>Dikarya</taxon>
        <taxon>Ascomycota</taxon>
        <taxon>Pezizomycotina</taxon>
        <taxon>Dothideomycetes</taxon>
        <taxon>Dothideomycetidae</taxon>
        <taxon>Mycosphaerellales</taxon>
        <taxon>Extremaceae</taxon>
        <taxon>Saxophila</taxon>
    </lineage>
</organism>
<dbReference type="InterPro" id="IPR000938">
    <property type="entry name" value="CAP-Gly_domain"/>
</dbReference>